<dbReference type="InterPro" id="IPR000073">
    <property type="entry name" value="AB_hydrolase_1"/>
</dbReference>
<proteinExistence type="predicted"/>
<dbReference type="EMBL" id="MCFA01000004">
    <property type="protein sequence ID" value="ORY18935.1"/>
    <property type="molecule type" value="Genomic_DNA"/>
</dbReference>
<dbReference type="InterPro" id="IPR029058">
    <property type="entry name" value="AB_hydrolase_fold"/>
</dbReference>
<gene>
    <name evidence="3" type="ORF">BCR34DRAFT_258793</name>
</gene>
<comment type="caution">
    <text evidence="3">The sequence shown here is derived from an EMBL/GenBank/DDBJ whole genome shotgun (WGS) entry which is preliminary data.</text>
</comment>
<sequence length="399" mass="44105">MSFFTYAVLPIAFVSGLWIPATLLCSIPWVQKQMLYLHWVTMWPGKRLEEPERAGFLSMTQNQVTPFRIPTIDGERLFTWLIVPLGIYARDLDDFVTEKSGVHGNIEEKLAFRLLRDDPEARLLVYFHGNSATIAQTRRTEEYRMYSSGASDKIFTLTFDYRGFGKSTGTPSETGLLNDATAILDWALNVANIPPDRIVLLGHSLGTAVAAGVAHRFMNSEPSVKFSGIILAAAFTNSGNAFTGYSLGDVLPILSPVKSIPPLQRWLSKRIVDTWRTSDRLGNLIALDPRFRLVLVHSRDDRTMTWDQSEELFKGTVQAGAAASGSFELSARTDEQDIGVIDLGEAGRQEVWKVGGRSVGKLIAKHGGHNTVMTWSSVSLAILQCFDLVSPPSPNTTPT</sequence>
<dbReference type="STRING" id="1231657.A0A1Y2AAA7"/>
<name>A0A1Y2AAA7_9PLEO</name>
<dbReference type="Pfam" id="PF12697">
    <property type="entry name" value="Abhydrolase_6"/>
    <property type="match status" value="1"/>
</dbReference>
<evidence type="ECO:0000256" key="1">
    <source>
        <dbReference type="SAM" id="Phobius"/>
    </source>
</evidence>
<feature type="transmembrane region" description="Helical" evidence="1">
    <location>
        <begin position="6"/>
        <end position="30"/>
    </location>
</feature>
<evidence type="ECO:0000313" key="3">
    <source>
        <dbReference type="EMBL" id="ORY18935.1"/>
    </source>
</evidence>
<keyword evidence="4" id="KW-1185">Reference proteome</keyword>
<dbReference type="AlphaFoldDB" id="A0A1Y2AAA7"/>
<dbReference type="SUPFAM" id="SSF53474">
    <property type="entry name" value="alpha/beta-Hydrolases"/>
    <property type="match status" value="1"/>
</dbReference>
<keyword evidence="1" id="KW-1133">Transmembrane helix</keyword>
<dbReference type="OrthoDB" id="446723at2759"/>
<organism evidence="3 4">
    <name type="scientific">Clohesyomyces aquaticus</name>
    <dbReference type="NCBI Taxonomy" id="1231657"/>
    <lineage>
        <taxon>Eukaryota</taxon>
        <taxon>Fungi</taxon>
        <taxon>Dikarya</taxon>
        <taxon>Ascomycota</taxon>
        <taxon>Pezizomycotina</taxon>
        <taxon>Dothideomycetes</taxon>
        <taxon>Pleosporomycetidae</taxon>
        <taxon>Pleosporales</taxon>
        <taxon>Lindgomycetaceae</taxon>
        <taxon>Clohesyomyces</taxon>
    </lineage>
</organism>
<evidence type="ECO:0000313" key="4">
    <source>
        <dbReference type="Proteomes" id="UP000193144"/>
    </source>
</evidence>
<evidence type="ECO:0000259" key="2">
    <source>
        <dbReference type="Pfam" id="PF12697"/>
    </source>
</evidence>
<feature type="domain" description="AB hydrolase-1" evidence="2">
    <location>
        <begin position="144"/>
        <end position="296"/>
    </location>
</feature>
<dbReference type="Gene3D" id="3.40.50.1820">
    <property type="entry name" value="alpha/beta hydrolase"/>
    <property type="match status" value="1"/>
</dbReference>
<dbReference type="GO" id="GO:0016787">
    <property type="term" value="F:hydrolase activity"/>
    <property type="evidence" value="ECO:0007669"/>
    <property type="project" value="UniProtKB-KW"/>
</dbReference>
<keyword evidence="3" id="KW-0378">Hydrolase</keyword>
<keyword evidence="1" id="KW-0812">Transmembrane</keyword>
<keyword evidence="1" id="KW-0472">Membrane</keyword>
<accession>A0A1Y2AAA7</accession>
<reference evidence="3 4" key="1">
    <citation type="submission" date="2016-07" db="EMBL/GenBank/DDBJ databases">
        <title>Pervasive Adenine N6-methylation of Active Genes in Fungi.</title>
        <authorList>
            <consortium name="DOE Joint Genome Institute"/>
            <person name="Mondo S.J."/>
            <person name="Dannebaum R.O."/>
            <person name="Kuo R.C."/>
            <person name="Labutti K."/>
            <person name="Haridas S."/>
            <person name="Kuo A."/>
            <person name="Salamov A."/>
            <person name="Ahrendt S.R."/>
            <person name="Lipzen A."/>
            <person name="Sullivan W."/>
            <person name="Andreopoulos W.B."/>
            <person name="Clum A."/>
            <person name="Lindquist E."/>
            <person name="Daum C."/>
            <person name="Ramamoorthy G.K."/>
            <person name="Gryganskyi A."/>
            <person name="Culley D."/>
            <person name="Magnuson J.K."/>
            <person name="James T.Y."/>
            <person name="O'Malley M.A."/>
            <person name="Stajich J.E."/>
            <person name="Spatafora J.W."/>
            <person name="Visel A."/>
            <person name="Grigoriev I.V."/>
        </authorList>
    </citation>
    <scope>NUCLEOTIDE SEQUENCE [LARGE SCALE GENOMIC DNA]</scope>
    <source>
        <strain evidence="3 4">CBS 115471</strain>
    </source>
</reference>
<dbReference type="PANTHER" id="PTHR12277">
    <property type="entry name" value="ALPHA/BETA HYDROLASE DOMAIN-CONTAINING PROTEIN"/>
    <property type="match status" value="1"/>
</dbReference>
<protein>
    <submittedName>
        <fullName evidence="3">Alpha/Beta hydrolase protein</fullName>
    </submittedName>
</protein>
<dbReference type="Proteomes" id="UP000193144">
    <property type="component" value="Unassembled WGS sequence"/>
</dbReference>
<dbReference type="PANTHER" id="PTHR12277:SF81">
    <property type="entry name" value="PROTEIN ABHD13"/>
    <property type="match status" value="1"/>
</dbReference>